<dbReference type="InterPro" id="IPR036425">
    <property type="entry name" value="MoaB/Mog-like_dom_sf"/>
</dbReference>
<keyword evidence="5" id="KW-1185">Reference proteome</keyword>
<dbReference type="SUPFAM" id="SSF142433">
    <property type="entry name" value="CinA-like"/>
    <property type="match status" value="1"/>
</dbReference>
<dbReference type="Gene3D" id="3.30.70.2860">
    <property type="match status" value="1"/>
</dbReference>
<reference evidence="4" key="2">
    <citation type="submission" date="2017-05" db="EMBL/GenBank/DDBJ databases">
        <authorList>
            <consortium name="The Broad Institute Genomics Platform"/>
            <consortium name="The Broad Institute Genomic Center for Infectious Diseases"/>
            <person name="Earl A."/>
            <person name="Manson A."/>
            <person name="Schwartman J."/>
            <person name="Gilmore M."/>
            <person name="Abouelleil A."/>
            <person name="Cao P."/>
            <person name="Chapman S."/>
            <person name="Cusick C."/>
            <person name="Shea T."/>
            <person name="Young S."/>
            <person name="Neafsey D."/>
            <person name="Nusbaum C."/>
            <person name="Birren B."/>
        </authorList>
    </citation>
    <scope>NUCLEOTIDE SEQUENCE</scope>
    <source>
        <strain evidence="4">9E7_DIV0242</strain>
    </source>
</reference>
<evidence type="ECO:0000313" key="5">
    <source>
        <dbReference type="Proteomes" id="UP000195141"/>
    </source>
</evidence>
<dbReference type="OrthoDB" id="9801454at2"/>
<dbReference type="PIRSF" id="PIRSF006728">
    <property type="entry name" value="CinA"/>
    <property type="match status" value="1"/>
</dbReference>
<dbReference type="InterPro" id="IPR050101">
    <property type="entry name" value="CinA"/>
</dbReference>
<dbReference type="InterPro" id="IPR036653">
    <property type="entry name" value="CinA-like_C"/>
</dbReference>
<gene>
    <name evidence="1" type="primary">cinA</name>
    <name evidence="3" type="ORF">A5888_001620</name>
    <name evidence="4" type="ORF">A5888_002857</name>
</gene>
<evidence type="ECO:0000313" key="4">
    <source>
        <dbReference type="EMBL" id="WYJ91089.1"/>
    </source>
</evidence>
<dbReference type="NCBIfam" id="TIGR00199">
    <property type="entry name" value="PncC_domain"/>
    <property type="match status" value="1"/>
</dbReference>
<proteinExistence type="inferred from homology"/>
<dbReference type="InterPro" id="IPR008135">
    <property type="entry name" value="Competence-induced_CinA"/>
</dbReference>
<dbReference type="HAMAP" id="MF_00226_B">
    <property type="entry name" value="CinA_B"/>
    <property type="match status" value="1"/>
</dbReference>
<dbReference type="Proteomes" id="UP000195141">
    <property type="component" value="Chromosome"/>
</dbReference>
<dbReference type="InterPro" id="IPR008136">
    <property type="entry name" value="CinA_C"/>
</dbReference>
<dbReference type="CDD" id="cd00885">
    <property type="entry name" value="cinA"/>
    <property type="match status" value="1"/>
</dbReference>
<dbReference type="NCBIfam" id="NF001813">
    <property type="entry name" value="PRK00549.1"/>
    <property type="match status" value="1"/>
</dbReference>
<dbReference type="Gene3D" id="3.90.950.20">
    <property type="entry name" value="CinA-like"/>
    <property type="match status" value="1"/>
</dbReference>
<organism evidence="3">
    <name type="scientific">Candidatus Enterococcus clewellii</name>
    <dbReference type="NCBI Taxonomy" id="1834193"/>
    <lineage>
        <taxon>Bacteria</taxon>
        <taxon>Bacillati</taxon>
        <taxon>Bacillota</taxon>
        <taxon>Bacilli</taxon>
        <taxon>Lactobacillales</taxon>
        <taxon>Enterococcaceae</taxon>
        <taxon>Enterococcus</taxon>
    </lineage>
</organism>
<dbReference type="RefSeq" id="WP_086348689.1">
    <property type="nucleotide sequence ID" value="NZ_CP147247.1"/>
</dbReference>
<accession>A0A242K8K3</accession>
<evidence type="ECO:0000313" key="3">
    <source>
        <dbReference type="EMBL" id="OTP17482.1"/>
    </source>
</evidence>
<dbReference type="EMBL" id="CP147247">
    <property type="protein sequence ID" value="WYJ91089.1"/>
    <property type="molecule type" value="Genomic_DNA"/>
</dbReference>
<comment type="similarity">
    <text evidence="1">Belongs to the CinA family.</text>
</comment>
<dbReference type="Pfam" id="PF18146">
    <property type="entry name" value="CinA_KH"/>
    <property type="match status" value="1"/>
</dbReference>
<dbReference type="NCBIfam" id="TIGR00200">
    <property type="entry name" value="cinA_nterm"/>
    <property type="match status" value="1"/>
</dbReference>
<reference evidence="3" key="1">
    <citation type="submission" date="2017-05" db="EMBL/GenBank/DDBJ databases">
        <title>The Genome Sequence of Enterococcus sp. 9E7_DIV0242.</title>
        <authorList>
            <consortium name="The Broad Institute Genomics Platform"/>
            <consortium name="The Broad Institute Genomic Center for Infectious Diseases"/>
            <person name="Earl A."/>
            <person name="Manson A."/>
            <person name="Schwartman J."/>
            <person name="Gilmore M."/>
            <person name="Abouelleil A."/>
            <person name="Cao P."/>
            <person name="Chapman S."/>
            <person name="Cusick C."/>
            <person name="Shea T."/>
            <person name="Young S."/>
            <person name="Neafsey D."/>
            <person name="Nusbaum C."/>
            <person name="Birren B."/>
        </authorList>
    </citation>
    <scope>NUCLEOTIDE SEQUENCE [LARGE SCALE GENOMIC DNA]</scope>
    <source>
        <strain evidence="3">9E7_DIV0242</strain>
    </source>
</reference>
<dbReference type="PANTHER" id="PTHR13939">
    <property type="entry name" value="NICOTINAMIDE-NUCLEOTIDE AMIDOHYDROLASE PNCC"/>
    <property type="match status" value="1"/>
</dbReference>
<feature type="domain" description="MoaB/Mog" evidence="2">
    <location>
        <begin position="4"/>
        <end position="170"/>
    </location>
</feature>
<dbReference type="PANTHER" id="PTHR13939:SF0">
    <property type="entry name" value="NMN AMIDOHYDROLASE-LIKE PROTEIN YFAY"/>
    <property type="match status" value="1"/>
</dbReference>
<dbReference type="InterPro" id="IPR001453">
    <property type="entry name" value="MoaB/Mog_dom"/>
</dbReference>
<dbReference type="Pfam" id="PF02464">
    <property type="entry name" value="CinA"/>
    <property type="match status" value="1"/>
</dbReference>
<evidence type="ECO:0000256" key="1">
    <source>
        <dbReference type="HAMAP-Rule" id="MF_00226"/>
    </source>
</evidence>
<dbReference type="Pfam" id="PF00994">
    <property type="entry name" value="MoCF_biosynth"/>
    <property type="match status" value="1"/>
</dbReference>
<dbReference type="AlphaFoldDB" id="A0A242K8K3"/>
<dbReference type="InterPro" id="IPR041424">
    <property type="entry name" value="CinA_KH"/>
</dbReference>
<dbReference type="SMART" id="SM00852">
    <property type="entry name" value="MoCF_biosynth"/>
    <property type="match status" value="1"/>
</dbReference>
<sequence>MKAEIIAVGTELLLGQVVNTNATFLSEELADLGIEVYYHTVVGDNLQRLLDVLNEAEQRSDLIVLCGGLGPTEDDLTKDGVALHIQKELVQDPDGMEKLQEFFRFSKRKMTPNNLQQALIIEGGISIPNPTGLAVGTLVTARDTSYLLLPGPPSELKPMVFQHVRPLLKELFPTKEQLMSRVLRFYGIGESQLVTDLKELIDQQTNPTLAPYAKPNEVTLRLTAKVSSEATGEAMLQQLEDQVLALVGEFFYGYGDENTLEETTVKLLTEHGKTLAAAESLTAGLFQSMIGNVSGASKVLKGGVVTYSAEMKTALLGVPERLIKEHGTVSEACAIAMADGTLKLTDADLAVSFTGAAGPDELEGHPPGTVWIGLAQKGQPTIAEQYHFNRDRQYVRYSAAMKGLDLIRRAVLKEK</sequence>
<name>A0A242K8K3_9ENTE</name>
<dbReference type="SUPFAM" id="SSF53218">
    <property type="entry name" value="Molybdenum cofactor biosynthesis proteins"/>
    <property type="match status" value="1"/>
</dbReference>
<dbReference type="NCBIfam" id="TIGR00177">
    <property type="entry name" value="molyb_syn"/>
    <property type="match status" value="1"/>
</dbReference>
<dbReference type="Gene3D" id="3.40.980.10">
    <property type="entry name" value="MoaB/Mog-like domain"/>
    <property type="match status" value="1"/>
</dbReference>
<protein>
    <recommendedName>
        <fullName evidence="1">Putative competence-damage inducible protein</fullName>
    </recommendedName>
</protein>
<reference evidence="4" key="3">
    <citation type="submission" date="2024-03" db="EMBL/GenBank/DDBJ databases">
        <title>The Genome Sequence of Enterococcus sp. DIV0242b.</title>
        <authorList>
            <consortium name="The Broad Institute Genomics Platform"/>
            <consortium name="The Broad Institute Microbial Omics Core"/>
            <consortium name="The Broad Institute Genomic Center for Infectious Diseases"/>
            <person name="Earl A."/>
            <person name="Manson A."/>
            <person name="Gilmore M."/>
            <person name="Schwartman J."/>
            <person name="Shea T."/>
            <person name="Abouelleil A."/>
            <person name="Cao P."/>
            <person name="Chapman S."/>
            <person name="Cusick C."/>
            <person name="Young S."/>
            <person name="Neafsey D."/>
            <person name="Nusbaum C."/>
            <person name="Birren B."/>
        </authorList>
    </citation>
    <scope>NUCLEOTIDE SEQUENCE</scope>
    <source>
        <strain evidence="4">9E7_DIV0242</strain>
    </source>
</reference>
<evidence type="ECO:0000259" key="2">
    <source>
        <dbReference type="SMART" id="SM00852"/>
    </source>
</evidence>
<dbReference type="EMBL" id="NGMM01000002">
    <property type="protein sequence ID" value="OTP17482.1"/>
    <property type="molecule type" value="Genomic_DNA"/>
</dbReference>